<dbReference type="InterPro" id="IPR052400">
    <property type="entry name" value="Zn2-C6_fungal_TF"/>
</dbReference>
<sequence>MEGANFSFFVVGDEPARLQNLKVDANGDPIRRRQQHRKSRNGCKSCKKRKVKCDEQSPCSNCRKRGIDCSLVGVSKPHGSSAEPPTFKDAAQQCSLPVESEPVCPSTWHQQPEHGQCPQQPAPTPEDWTGIEIIDDSPRSAPTPTIFSNVDLILRHSAADRELIQHFERSTSRFLAMSPTIWSSAVYDAALRNDHLMSAVMLVAAAHINHYLSKDDPKRRPVLQHFVNTLSGLRMALAEKISITNFDAIMGCSLMLIQYRWSYIDLDLSSGVEIADLFLENINLFCGLKDCVMAVVGNQPPGEDFMDHTIWGRILEHSPREKMEQYLFTNKARWHGKQHDFHHCLYCGLGSRDRAGSSPDNVNALSRLIIVLNTIKVAYPDLEGSGMADDIYRYLFTWPPFLTDGFMNQLREHNSVSFLILFYYYAAIVSVYSERIWWMKDRAFFMYETLRGMLDGKCERCTSPAIALGGGDFDWSSNYTTFKT</sequence>
<dbReference type="Pfam" id="PF11951">
    <property type="entry name" value="Fungal_trans_2"/>
    <property type="match status" value="1"/>
</dbReference>
<evidence type="ECO:0000256" key="2">
    <source>
        <dbReference type="SAM" id="MobiDB-lite"/>
    </source>
</evidence>
<accession>A0A1L7XU45</accession>
<proteinExistence type="predicted"/>
<keyword evidence="3" id="KW-0472">Membrane</keyword>
<dbReference type="PROSITE" id="PS50048">
    <property type="entry name" value="ZN2_CY6_FUNGAL_2"/>
    <property type="match status" value="1"/>
</dbReference>
<keyword evidence="3" id="KW-1133">Transmembrane helix</keyword>
<organism evidence="5 6">
    <name type="scientific">Phialocephala subalpina</name>
    <dbReference type="NCBI Taxonomy" id="576137"/>
    <lineage>
        <taxon>Eukaryota</taxon>
        <taxon>Fungi</taxon>
        <taxon>Dikarya</taxon>
        <taxon>Ascomycota</taxon>
        <taxon>Pezizomycotina</taxon>
        <taxon>Leotiomycetes</taxon>
        <taxon>Helotiales</taxon>
        <taxon>Mollisiaceae</taxon>
        <taxon>Phialocephala</taxon>
        <taxon>Phialocephala fortinii species complex</taxon>
    </lineage>
</organism>
<dbReference type="InterPro" id="IPR036864">
    <property type="entry name" value="Zn2-C6_fun-type_DNA-bd_sf"/>
</dbReference>
<dbReference type="SUPFAM" id="SSF57701">
    <property type="entry name" value="Zn2/Cys6 DNA-binding domain"/>
    <property type="match status" value="1"/>
</dbReference>
<dbReference type="PANTHER" id="PTHR47657">
    <property type="entry name" value="STEROL REGULATORY ELEMENT-BINDING PROTEIN ECM22"/>
    <property type="match status" value="1"/>
</dbReference>
<evidence type="ECO:0000313" key="6">
    <source>
        <dbReference type="Proteomes" id="UP000184330"/>
    </source>
</evidence>
<gene>
    <name evidence="5" type="ORF">PAC_18434</name>
</gene>
<dbReference type="SMART" id="SM00066">
    <property type="entry name" value="GAL4"/>
    <property type="match status" value="1"/>
</dbReference>
<dbReference type="InterPro" id="IPR021858">
    <property type="entry name" value="Fun_TF"/>
</dbReference>
<keyword evidence="6" id="KW-1185">Reference proteome</keyword>
<feature type="region of interest" description="Disordered" evidence="2">
    <location>
        <begin position="105"/>
        <end position="141"/>
    </location>
</feature>
<evidence type="ECO:0000313" key="5">
    <source>
        <dbReference type="EMBL" id="CZR68535.1"/>
    </source>
</evidence>
<dbReference type="Proteomes" id="UP000184330">
    <property type="component" value="Unassembled WGS sequence"/>
</dbReference>
<protein>
    <recommendedName>
        <fullName evidence="4">Zn(2)-C6 fungal-type domain-containing protein</fullName>
    </recommendedName>
</protein>
<reference evidence="5 6" key="1">
    <citation type="submission" date="2016-03" db="EMBL/GenBank/DDBJ databases">
        <authorList>
            <person name="Ploux O."/>
        </authorList>
    </citation>
    <scope>NUCLEOTIDE SEQUENCE [LARGE SCALE GENOMIC DNA]</scope>
    <source>
        <strain evidence="5 6">UAMH 11012</strain>
    </source>
</reference>
<feature type="transmembrane region" description="Helical" evidence="3">
    <location>
        <begin position="416"/>
        <end position="433"/>
    </location>
</feature>
<evidence type="ECO:0000256" key="1">
    <source>
        <dbReference type="ARBA" id="ARBA00023242"/>
    </source>
</evidence>
<dbReference type="AlphaFoldDB" id="A0A1L7XU45"/>
<dbReference type="GO" id="GO:0008270">
    <property type="term" value="F:zinc ion binding"/>
    <property type="evidence" value="ECO:0007669"/>
    <property type="project" value="InterPro"/>
</dbReference>
<dbReference type="InterPro" id="IPR001138">
    <property type="entry name" value="Zn2Cys6_DnaBD"/>
</dbReference>
<dbReference type="CDD" id="cd00067">
    <property type="entry name" value="GAL4"/>
    <property type="match status" value="1"/>
</dbReference>
<dbReference type="PANTHER" id="PTHR47657:SF7">
    <property type="entry name" value="STEROL REGULATORY ELEMENT-BINDING PROTEIN ECM22"/>
    <property type="match status" value="1"/>
</dbReference>
<feature type="domain" description="Zn(2)-C6 fungal-type" evidence="4">
    <location>
        <begin position="42"/>
        <end position="71"/>
    </location>
</feature>
<name>A0A1L7XU45_9HELO</name>
<dbReference type="Pfam" id="PF00172">
    <property type="entry name" value="Zn_clus"/>
    <property type="match status" value="1"/>
</dbReference>
<evidence type="ECO:0000259" key="4">
    <source>
        <dbReference type="PROSITE" id="PS50048"/>
    </source>
</evidence>
<evidence type="ECO:0000256" key="3">
    <source>
        <dbReference type="SAM" id="Phobius"/>
    </source>
</evidence>
<dbReference type="PROSITE" id="PS00463">
    <property type="entry name" value="ZN2_CY6_FUNGAL_1"/>
    <property type="match status" value="1"/>
</dbReference>
<dbReference type="EMBL" id="FJOG01000056">
    <property type="protein sequence ID" value="CZR68535.1"/>
    <property type="molecule type" value="Genomic_DNA"/>
</dbReference>
<dbReference type="Gene3D" id="4.10.240.10">
    <property type="entry name" value="Zn(2)-C6 fungal-type DNA-binding domain"/>
    <property type="match status" value="1"/>
</dbReference>
<dbReference type="OrthoDB" id="416217at2759"/>
<keyword evidence="1" id="KW-0539">Nucleus</keyword>
<dbReference type="GO" id="GO:0000981">
    <property type="term" value="F:DNA-binding transcription factor activity, RNA polymerase II-specific"/>
    <property type="evidence" value="ECO:0007669"/>
    <property type="project" value="InterPro"/>
</dbReference>
<keyword evidence="3" id="KW-0812">Transmembrane</keyword>